<comment type="caution">
    <text evidence="1">The sequence shown here is derived from an EMBL/GenBank/DDBJ whole genome shotgun (WGS) entry which is preliminary data.</text>
</comment>
<organism evidence="1 2">
    <name type="scientific">Rousettus aegyptiacus</name>
    <name type="common">Egyptian fruit bat</name>
    <name type="synonym">Pteropus aegyptiacus</name>
    <dbReference type="NCBI Taxonomy" id="9407"/>
    <lineage>
        <taxon>Eukaryota</taxon>
        <taxon>Metazoa</taxon>
        <taxon>Chordata</taxon>
        <taxon>Craniata</taxon>
        <taxon>Vertebrata</taxon>
        <taxon>Euteleostomi</taxon>
        <taxon>Mammalia</taxon>
        <taxon>Eutheria</taxon>
        <taxon>Laurasiatheria</taxon>
        <taxon>Chiroptera</taxon>
        <taxon>Yinpterochiroptera</taxon>
        <taxon>Pteropodoidea</taxon>
        <taxon>Pteropodidae</taxon>
        <taxon>Rousettinae</taxon>
        <taxon>Rousettus</taxon>
    </lineage>
</organism>
<gene>
    <name evidence="1" type="ORF">HJG63_008398</name>
</gene>
<evidence type="ECO:0000313" key="2">
    <source>
        <dbReference type="Proteomes" id="UP000593571"/>
    </source>
</evidence>
<dbReference type="AlphaFoldDB" id="A0A7J8DXT8"/>
<proteinExistence type="predicted"/>
<dbReference type="Proteomes" id="UP000593571">
    <property type="component" value="Unassembled WGS sequence"/>
</dbReference>
<dbReference type="EMBL" id="JACASE010000011">
    <property type="protein sequence ID" value="KAF6427930.1"/>
    <property type="molecule type" value="Genomic_DNA"/>
</dbReference>
<protein>
    <submittedName>
        <fullName evidence="1">Uncharacterized protein</fullName>
    </submittedName>
</protein>
<keyword evidence="2" id="KW-1185">Reference proteome</keyword>
<name>A0A7J8DXT8_ROUAE</name>
<accession>A0A7J8DXT8</accession>
<sequence length="139" mass="15175">MLTGFLTVSTCNSLLGDSFWLGQLALRARGRMEVPESEKSPASSLTGRACGQMFHPSHPLDGITEANLCIISSSLEPQLPMVIICLKEHPVLAAISFLPHFPTPCLINVSWNHLPNKLLALESVSKGRILGEPHVRYAF</sequence>
<evidence type="ECO:0000313" key="1">
    <source>
        <dbReference type="EMBL" id="KAF6427930.1"/>
    </source>
</evidence>
<reference evidence="1 2" key="1">
    <citation type="journal article" date="2020" name="Nature">
        <title>Six reference-quality genomes reveal evolution of bat adaptations.</title>
        <authorList>
            <person name="Jebb D."/>
            <person name="Huang Z."/>
            <person name="Pippel M."/>
            <person name="Hughes G.M."/>
            <person name="Lavrichenko K."/>
            <person name="Devanna P."/>
            <person name="Winkler S."/>
            <person name="Jermiin L.S."/>
            <person name="Skirmuntt E.C."/>
            <person name="Katzourakis A."/>
            <person name="Burkitt-Gray L."/>
            <person name="Ray D.A."/>
            <person name="Sullivan K.A.M."/>
            <person name="Roscito J.G."/>
            <person name="Kirilenko B.M."/>
            <person name="Davalos L.M."/>
            <person name="Corthals A.P."/>
            <person name="Power M.L."/>
            <person name="Jones G."/>
            <person name="Ransome R.D."/>
            <person name="Dechmann D.K.N."/>
            <person name="Locatelli A.G."/>
            <person name="Puechmaille S.J."/>
            <person name="Fedrigo O."/>
            <person name="Jarvis E.D."/>
            <person name="Hiller M."/>
            <person name="Vernes S.C."/>
            <person name="Myers E.W."/>
            <person name="Teeling E.C."/>
        </authorList>
    </citation>
    <scope>NUCLEOTIDE SEQUENCE [LARGE SCALE GENOMIC DNA]</scope>
    <source>
        <strain evidence="1">MRouAeg1</strain>
        <tissue evidence="1">Muscle</tissue>
    </source>
</reference>